<keyword evidence="2" id="KW-0812">Transmembrane</keyword>
<feature type="compositionally biased region" description="Low complexity" evidence="1">
    <location>
        <begin position="73"/>
        <end position="87"/>
    </location>
</feature>
<sequence length="164" mass="17505">MSHTAKNNSRRAKTRQRGAAMVEAALVLPVMVSFLGFMYWFHDIGRAKMEAMQQVRGSVLTYASHGCSGQSGSDGSADGALSSSSRGQGAKDASGVSSKLNMVFNAHEEDARGVQAKGINKSAGSLRDTKTHHSACMCNERHVASGIAGMIGFAKQIFQERSFF</sequence>
<dbReference type="RefSeq" id="WP_394829560.1">
    <property type="nucleotide sequence ID" value="NZ_CP089984.1"/>
</dbReference>
<protein>
    <recommendedName>
        <fullName evidence="5">Pilus assembly protein</fullName>
    </recommendedName>
</protein>
<evidence type="ECO:0008006" key="5">
    <source>
        <dbReference type="Google" id="ProtNLM"/>
    </source>
</evidence>
<feature type="transmembrane region" description="Helical" evidence="2">
    <location>
        <begin position="20"/>
        <end position="41"/>
    </location>
</feature>
<proteinExistence type="predicted"/>
<gene>
    <name evidence="3" type="ORF">LZC94_22395</name>
</gene>
<evidence type="ECO:0000313" key="4">
    <source>
        <dbReference type="Proteomes" id="UP001370348"/>
    </source>
</evidence>
<evidence type="ECO:0000256" key="1">
    <source>
        <dbReference type="SAM" id="MobiDB-lite"/>
    </source>
</evidence>
<keyword evidence="4" id="KW-1185">Reference proteome</keyword>
<keyword evidence="2" id="KW-1133">Transmembrane helix</keyword>
<keyword evidence="2" id="KW-0472">Membrane</keyword>
<feature type="region of interest" description="Disordered" evidence="1">
    <location>
        <begin position="73"/>
        <end position="94"/>
    </location>
</feature>
<reference evidence="3 4" key="1">
    <citation type="submission" date="2021-12" db="EMBL/GenBank/DDBJ databases">
        <title>Discovery of the Pendulisporaceae a myxobacterial family with distinct sporulation behavior and unique specialized metabolism.</title>
        <authorList>
            <person name="Garcia R."/>
            <person name="Popoff A."/>
            <person name="Bader C.D."/>
            <person name="Loehr J."/>
            <person name="Walesch S."/>
            <person name="Walt C."/>
            <person name="Boldt J."/>
            <person name="Bunk B."/>
            <person name="Haeckl F.J.F.P.J."/>
            <person name="Gunesch A.P."/>
            <person name="Birkelbach J."/>
            <person name="Nuebel U."/>
            <person name="Pietschmann T."/>
            <person name="Bach T."/>
            <person name="Mueller R."/>
        </authorList>
    </citation>
    <scope>NUCLEOTIDE SEQUENCE [LARGE SCALE GENOMIC DNA]</scope>
    <source>
        <strain evidence="3 4">MSr11954</strain>
    </source>
</reference>
<evidence type="ECO:0000313" key="3">
    <source>
        <dbReference type="EMBL" id="WXB19960.1"/>
    </source>
</evidence>
<organism evidence="3 4">
    <name type="scientific">Pendulispora albinea</name>
    <dbReference type="NCBI Taxonomy" id="2741071"/>
    <lineage>
        <taxon>Bacteria</taxon>
        <taxon>Pseudomonadati</taxon>
        <taxon>Myxococcota</taxon>
        <taxon>Myxococcia</taxon>
        <taxon>Myxococcales</taxon>
        <taxon>Sorangiineae</taxon>
        <taxon>Pendulisporaceae</taxon>
        <taxon>Pendulispora</taxon>
    </lineage>
</organism>
<dbReference type="EMBL" id="CP089984">
    <property type="protein sequence ID" value="WXB19960.1"/>
    <property type="molecule type" value="Genomic_DNA"/>
</dbReference>
<dbReference type="Proteomes" id="UP001370348">
    <property type="component" value="Chromosome"/>
</dbReference>
<accession>A0ABZ2MBT5</accession>
<evidence type="ECO:0000256" key="2">
    <source>
        <dbReference type="SAM" id="Phobius"/>
    </source>
</evidence>
<name>A0ABZ2MBT5_9BACT</name>